<accession>A0A8S0UPL1</accession>
<gene>
    <name evidence="5" type="ORF">OLEA9_A025237</name>
</gene>
<feature type="domain" description="Di19 zinc-binding" evidence="3">
    <location>
        <begin position="52"/>
        <end position="105"/>
    </location>
</feature>
<evidence type="ECO:0000313" key="6">
    <source>
        <dbReference type="Proteomes" id="UP000594638"/>
    </source>
</evidence>
<protein>
    <submittedName>
        <fullName evidence="5">Uncharacterized protein</fullName>
    </submittedName>
</protein>
<evidence type="ECO:0000313" key="5">
    <source>
        <dbReference type="EMBL" id="CAA3020224.1"/>
    </source>
</evidence>
<sequence>MDADSWAARLSSSSKRNLFNSQSRSVGMKWDGFDAEMLMGFEEIDMDDDIREEYACPFCSEYFDILGLCCHIEDEHPFEAKNAICPVCAMRVDVDLVGHITLRHANIFKMQRKRKSLKVGLHSKLSLLWRELGEGKLQSLYGGSSRAVSSSNTAPDLLLSSFISPIFDDFGSAPSHSSELGSVNRSAATNIPERNTQPPPLSIEDREEKVKRCEFAQGLLLSTILVDNL</sequence>
<organism evidence="5 6">
    <name type="scientific">Olea europaea subsp. europaea</name>
    <dbReference type="NCBI Taxonomy" id="158383"/>
    <lineage>
        <taxon>Eukaryota</taxon>
        <taxon>Viridiplantae</taxon>
        <taxon>Streptophyta</taxon>
        <taxon>Embryophyta</taxon>
        <taxon>Tracheophyta</taxon>
        <taxon>Spermatophyta</taxon>
        <taxon>Magnoliopsida</taxon>
        <taxon>eudicotyledons</taxon>
        <taxon>Gunneridae</taxon>
        <taxon>Pentapetalae</taxon>
        <taxon>asterids</taxon>
        <taxon>lamiids</taxon>
        <taxon>Lamiales</taxon>
        <taxon>Oleaceae</taxon>
        <taxon>Oleeae</taxon>
        <taxon>Olea</taxon>
    </lineage>
</organism>
<evidence type="ECO:0000256" key="2">
    <source>
        <dbReference type="SAM" id="MobiDB-lite"/>
    </source>
</evidence>
<keyword evidence="6" id="KW-1185">Reference proteome</keyword>
<dbReference type="PANTHER" id="PTHR31875:SF26">
    <property type="entry name" value="PROTEIN DEHYDRATION-INDUCED 19-RELATED"/>
    <property type="match status" value="1"/>
</dbReference>
<dbReference type="Gramene" id="OE9A025237T1">
    <property type="protein sequence ID" value="OE9A025237C1"/>
    <property type="gene ID" value="OE9A025237"/>
</dbReference>
<dbReference type="Gramene" id="OE9A025237T3">
    <property type="protein sequence ID" value="OE9A025237C3"/>
    <property type="gene ID" value="OE9A025237"/>
</dbReference>
<comment type="similarity">
    <text evidence="1">Belongs to the Di19 family.</text>
</comment>
<dbReference type="OrthoDB" id="6270329at2759"/>
<dbReference type="Gramene" id="OE9A025237T2">
    <property type="protein sequence ID" value="OE9A025237C2"/>
    <property type="gene ID" value="OE9A025237"/>
</dbReference>
<dbReference type="Pfam" id="PF05605">
    <property type="entry name" value="zf-Di19"/>
    <property type="match status" value="1"/>
</dbReference>
<comment type="caution">
    <text evidence="5">The sequence shown here is derived from an EMBL/GenBank/DDBJ whole genome shotgun (WGS) entry which is preliminary data.</text>
</comment>
<name>A0A8S0UPL1_OLEEU</name>
<dbReference type="EMBL" id="CACTIH010009036">
    <property type="protein sequence ID" value="CAA3020224.1"/>
    <property type="molecule type" value="Genomic_DNA"/>
</dbReference>
<dbReference type="Pfam" id="PF14571">
    <property type="entry name" value="Di19_C"/>
    <property type="match status" value="1"/>
</dbReference>
<dbReference type="Proteomes" id="UP000594638">
    <property type="component" value="Unassembled WGS sequence"/>
</dbReference>
<feature type="compositionally biased region" description="Polar residues" evidence="2">
    <location>
        <begin position="178"/>
        <end position="196"/>
    </location>
</feature>
<proteinExistence type="inferred from homology"/>
<evidence type="ECO:0000256" key="1">
    <source>
        <dbReference type="ARBA" id="ARBA00007109"/>
    </source>
</evidence>
<evidence type="ECO:0000259" key="4">
    <source>
        <dbReference type="Pfam" id="PF14571"/>
    </source>
</evidence>
<feature type="region of interest" description="Disordered" evidence="2">
    <location>
        <begin position="178"/>
        <end position="205"/>
    </location>
</feature>
<reference evidence="5 6" key="1">
    <citation type="submission" date="2019-12" db="EMBL/GenBank/DDBJ databases">
        <authorList>
            <person name="Alioto T."/>
            <person name="Alioto T."/>
            <person name="Gomez Garrido J."/>
        </authorList>
    </citation>
    <scope>NUCLEOTIDE SEQUENCE [LARGE SCALE GENOMIC DNA]</scope>
</reference>
<dbReference type="InterPro" id="IPR008598">
    <property type="entry name" value="Di19_Zn-bd"/>
</dbReference>
<dbReference type="InterPro" id="IPR027935">
    <property type="entry name" value="Di19_C"/>
</dbReference>
<dbReference type="InterPro" id="IPR033347">
    <property type="entry name" value="Di19"/>
</dbReference>
<dbReference type="PANTHER" id="PTHR31875">
    <property type="entry name" value="PROTEIN DEHYDRATION-INDUCED 19"/>
    <property type="match status" value="1"/>
</dbReference>
<dbReference type="AlphaFoldDB" id="A0A8S0UPL1"/>
<evidence type="ECO:0000259" key="3">
    <source>
        <dbReference type="Pfam" id="PF05605"/>
    </source>
</evidence>
<feature type="domain" description="Di19 C-terminal" evidence="4">
    <location>
        <begin position="125"/>
        <end position="224"/>
    </location>
</feature>